<proteinExistence type="predicted"/>
<evidence type="ECO:0000256" key="1">
    <source>
        <dbReference type="SAM" id="MobiDB-lite"/>
    </source>
</evidence>
<accession>A0A2I2L0P0</accession>
<organism evidence="2 3">
    <name type="scientific">Frankia canadensis</name>
    <dbReference type="NCBI Taxonomy" id="1836972"/>
    <lineage>
        <taxon>Bacteria</taxon>
        <taxon>Bacillati</taxon>
        <taxon>Actinomycetota</taxon>
        <taxon>Actinomycetes</taxon>
        <taxon>Frankiales</taxon>
        <taxon>Frankiaceae</taxon>
        <taxon>Frankia</taxon>
    </lineage>
</organism>
<gene>
    <name evidence="2" type="ORF">FRACA_710010</name>
</gene>
<protein>
    <submittedName>
        <fullName evidence="2">Uncharacterized protein</fullName>
    </submittedName>
</protein>
<feature type="compositionally biased region" description="Gly residues" evidence="1">
    <location>
        <begin position="10"/>
        <end position="20"/>
    </location>
</feature>
<evidence type="ECO:0000313" key="2">
    <source>
        <dbReference type="EMBL" id="SNQ51486.1"/>
    </source>
</evidence>
<dbReference type="AlphaFoldDB" id="A0A2I2L0P0"/>
<reference evidence="2 3" key="1">
    <citation type="submission" date="2017-06" db="EMBL/GenBank/DDBJ databases">
        <authorList>
            <person name="Kim H.J."/>
            <person name="Triplett B.A."/>
        </authorList>
    </citation>
    <scope>NUCLEOTIDE SEQUENCE [LARGE SCALE GENOMIC DNA]</scope>
    <source>
        <strain evidence="2">FRACA_ARgP5</strain>
    </source>
</reference>
<dbReference type="EMBL" id="FZMO01000538">
    <property type="protein sequence ID" value="SNQ51486.1"/>
    <property type="molecule type" value="Genomic_DNA"/>
</dbReference>
<keyword evidence="3" id="KW-1185">Reference proteome</keyword>
<sequence>MGGERARAGPGAGGRCGGAGTRPRRPGPPVRPDRRTPRRRISRVPIPPAPAESGIPLPDKRAGSPPGAFVIVADDGLHSTGYRRDRRLLSLVRPLWR</sequence>
<dbReference type="Proteomes" id="UP000234331">
    <property type="component" value="Unassembled WGS sequence"/>
</dbReference>
<feature type="region of interest" description="Disordered" evidence="1">
    <location>
        <begin position="1"/>
        <end position="68"/>
    </location>
</feature>
<evidence type="ECO:0000313" key="3">
    <source>
        <dbReference type="Proteomes" id="UP000234331"/>
    </source>
</evidence>
<name>A0A2I2L0P0_9ACTN</name>